<sequence>MDKVEESQSVQSASRVESESSLFVLSSDLVVDSSYFSFKDDSPKAQMEQGQAENSAFRYANEDFSDLEELQVLRVEGVDRQDRRVVRIVGKYLPATAIDRERLKIYITNKLANEIKDENFSIVYFHSKVDRAENSPGMLYMRQIYESLSQALRQQLAAIYVVHPGLKSRLLLATVGRFFLSEGFYQKVVYISRVEFLVDYVKKGQVEVPDFVVEHDEDLENRPLMDYGLETDPNTYLDAPGMNATTRILGRTAYY</sequence>
<dbReference type="InterPro" id="IPR036865">
    <property type="entry name" value="CRAL-TRIO_dom_sf"/>
</dbReference>
<feature type="region of interest" description="Disordered" evidence="1">
    <location>
        <begin position="1"/>
        <end position="20"/>
    </location>
</feature>
<evidence type="ECO:0000313" key="6">
    <source>
        <dbReference type="Proteomes" id="UP001162541"/>
    </source>
</evidence>
<dbReference type="CDD" id="cd00170">
    <property type="entry name" value="SEC14"/>
    <property type="match status" value="1"/>
</dbReference>
<dbReference type="Pfam" id="PF13716">
    <property type="entry name" value="CRAL_TRIO_2"/>
    <property type="match status" value="1"/>
</dbReference>
<keyword evidence="5" id="KW-1185">Reference proteome</keyword>
<dbReference type="SMART" id="SM00516">
    <property type="entry name" value="SEC14"/>
    <property type="match status" value="1"/>
</dbReference>
<protein>
    <recommendedName>
        <fullName evidence="2">CRAL-TRIO domain-containing protein</fullName>
    </recommendedName>
</protein>
<reference evidence="6" key="3">
    <citation type="journal article" date="2020" name="Curr. Biol.">
        <title>Chromatin organization in early land plants reveals an ancestral association between H3K27me3, transposons, and constitutive heterochromatin.</title>
        <authorList>
            <person name="Montgomery S.A."/>
            <person name="Tanizawa Y."/>
            <person name="Galik B."/>
            <person name="Wang N."/>
            <person name="Ito T."/>
            <person name="Mochizuki T."/>
            <person name="Akimcheva S."/>
            <person name="Bowman J.L."/>
            <person name="Cognat V."/>
            <person name="Marechal-Drouard L."/>
            <person name="Ekker H."/>
            <person name="Hong S.F."/>
            <person name="Kohchi T."/>
            <person name="Lin S.S."/>
            <person name="Liu L.D."/>
            <person name="Nakamura Y."/>
            <person name="Valeeva L.R."/>
            <person name="Shakirov E.V."/>
            <person name="Shippen D.E."/>
            <person name="Wei W.L."/>
            <person name="Yagura M."/>
            <person name="Yamaoka S."/>
            <person name="Yamato K.T."/>
            <person name="Liu C."/>
            <person name="Berger F."/>
        </authorList>
    </citation>
    <scope>NUCLEOTIDE SEQUENCE [LARGE SCALE GENOMIC DNA]</scope>
    <source>
        <strain evidence="6">Tak-1</strain>
    </source>
</reference>
<evidence type="ECO:0000256" key="1">
    <source>
        <dbReference type="SAM" id="MobiDB-lite"/>
    </source>
</evidence>
<dbReference type="EMBL" id="AP019870">
    <property type="protein sequence ID" value="BBN10677.1"/>
    <property type="molecule type" value="Genomic_DNA"/>
</dbReference>
<dbReference type="InterPro" id="IPR001251">
    <property type="entry name" value="CRAL-TRIO_dom"/>
</dbReference>
<reference evidence="3" key="2">
    <citation type="journal article" date="2019" name="Curr. Biol.">
        <title>Chromatin organization in early land plants reveals an ancestral association between H3K27me3, transposons, and constitutive heterochromatin.</title>
        <authorList>
            <person name="Montgomery S.A."/>
            <person name="Tanizawa Y."/>
            <person name="Galik B."/>
            <person name="Wang N."/>
            <person name="Ito T."/>
            <person name="Mochizuki T."/>
            <person name="Akimcheva S."/>
            <person name="Bowman J."/>
            <person name="Cognat V."/>
            <person name="Drouard L."/>
            <person name="Ekker H."/>
            <person name="Houng S."/>
            <person name="Kohchi T."/>
            <person name="Lin S."/>
            <person name="Liu L.D."/>
            <person name="Nakamura Y."/>
            <person name="Valeeva L.R."/>
            <person name="Shakirov E.V."/>
            <person name="Shippen D.E."/>
            <person name="Wei W."/>
            <person name="Yagura M."/>
            <person name="Yamaoka S."/>
            <person name="Yamato K.T."/>
            <person name="Liu C."/>
            <person name="Berger F."/>
        </authorList>
    </citation>
    <scope>NUCLEOTIDE SEQUENCE [LARGE SCALE GENOMIC DNA]</scope>
    <source>
        <strain evidence="3">Tak-1</strain>
    </source>
</reference>
<reference evidence="4 5" key="1">
    <citation type="submission" date="2016-03" db="EMBL/GenBank/DDBJ databases">
        <title>Mechanisms controlling the formation of the plant cell surface in tip-growing cells are functionally conserved among land plants.</title>
        <authorList>
            <person name="Honkanen S."/>
            <person name="Jones V.A."/>
            <person name="Morieri G."/>
            <person name="Champion C."/>
            <person name="Hetherington A.J."/>
            <person name="Kelly S."/>
            <person name="Saint-Marcoux D."/>
            <person name="Proust H."/>
            <person name="Prescott H."/>
            <person name="Dolan L."/>
        </authorList>
    </citation>
    <scope>NUCLEOTIDE SEQUENCE [LARGE SCALE GENOMIC DNA]</scope>
    <source>
        <strain evidence="5">cv. Tak-1 and cv. Tak-2</strain>
        <tissue evidence="4">Whole gametophyte</tissue>
    </source>
</reference>
<gene>
    <name evidence="4" type="ORF">AXG93_115s1770</name>
    <name evidence="3" type="ORF">Mp_5g05530</name>
</gene>
<proteinExistence type="predicted"/>
<evidence type="ECO:0000313" key="3">
    <source>
        <dbReference type="EMBL" id="BBN10677.1"/>
    </source>
</evidence>
<dbReference type="Proteomes" id="UP001162541">
    <property type="component" value="Chromosome 5"/>
</dbReference>
<organism evidence="4 5">
    <name type="scientific">Marchantia polymorpha subsp. ruderalis</name>
    <dbReference type="NCBI Taxonomy" id="1480154"/>
    <lineage>
        <taxon>Eukaryota</taxon>
        <taxon>Viridiplantae</taxon>
        <taxon>Streptophyta</taxon>
        <taxon>Embryophyta</taxon>
        <taxon>Marchantiophyta</taxon>
        <taxon>Marchantiopsida</taxon>
        <taxon>Marchantiidae</taxon>
        <taxon>Marchantiales</taxon>
        <taxon>Marchantiaceae</taxon>
        <taxon>Marchantia</taxon>
    </lineage>
</organism>
<evidence type="ECO:0000259" key="2">
    <source>
        <dbReference type="SMART" id="SM00516"/>
    </source>
</evidence>
<dbReference type="PANTHER" id="PTHR48411">
    <property type="entry name" value="OS01G0948300 PROTEIN"/>
    <property type="match status" value="1"/>
</dbReference>
<evidence type="ECO:0000313" key="4">
    <source>
        <dbReference type="EMBL" id="OAE28486.1"/>
    </source>
</evidence>
<dbReference type="SUPFAM" id="SSF52087">
    <property type="entry name" value="CRAL/TRIO domain"/>
    <property type="match status" value="1"/>
</dbReference>
<dbReference type="AlphaFoldDB" id="A0A176W8J9"/>
<dbReference type="EMBL" id="LVLJ01001739">
    <property type="protein sequence ID" value="OAE28486.1"/>
    <property type="molecule type" value="Genomic_DNA"/>
</dbReference>
<accession>A0A176W8J9</accession>
<dbReference type="Gene3D" id="3.40.525.10">
    <property type="entry name" value="CRAL-TRIO lipid binding domain"/>
    <property type="match status" value="1"/>
</dbReference>
<evidence type="ECO:0000313" key="5">
    <source>
        <dbReference type="Proteomes" id="UP000077202"/>
    </source>
</evidence>
<name>A0A176W8J9_MARPO</name>
<dbReference type="Proteomes" id="UP000077202">
    <property type="component" value="Unassembled WGS sequence"/>
</dbReference>
<dbReference type="PANTHER" id="PTHR48411:SF1">
    <property type="entry name" value="OS01G0948300 PROTEIN"/>
    <property type="match status" value="1"/>
</dbReference>
<feature type="domain" description="CRAL-TRIO" evidence="2">
    <location>
        <begin position="66"/>
        <end position="215"/>
    </location>
</feature>